<evidence type="ECO:0000313" key="10">
    <source>
        <dbReference type="Proteomes" id="UP001061302"/>
    </source>
</evidence>
<proteinExistence type="inferred from homology"/>
<comment type="similarity">
    <text evidence="6">Belongs to the ThrE exporter (TC 2.A.79) family.</text>
</comment>
<evidence type="ECO:0000256" key="6">
    <source>
        <dbReference type="ARBA" id="ARBA00034125"/>
    </source>
</evidence>
<evidence type="ECO:0000256" key="4">
    <source>
        <dbReference type="ARBA" id="ARBA00022989"/>
    </source>
</evidence>
<organism evidence="9 10">
    <name type="scientific">Chitiniphilus purpureus</name>
    <dbReference type="NCBI Taxonomy" id="2981137"/>
    <lineage>
        <taxon>Bacteria</taxon>
        <taxon>Pseudomonadati</taxon>
        <taxon>Pseudomonadota</taxon>
        <taxon>Betaproteobacteria</taxon>
        <taxon>Neisseriales</taxon>
        <taxon>Chitinibacteraceae</taxon>
        <taxon>Chitiniphilus</taxon>
    </lineage>
</organism>
<evidence type="ECO:0000256" key="5">
    <source>
        <dbReference type="ARBA" id="ARBA00023136"/>
    </source>
</evidence>
<protein>
    <submittedName>
        <fullName evidence="9">Threonine/serine exporter family protein</fullName>
    </submittedName>
</protein>
<name>A0ABY6DNI1_9NEIS</name>
<keyword evidence="10" id="KW-1185">Reference proteome</keyword>
<keyword evidence="4 7" id="KW-1133">Transmembrane helix</keyword>
<dbReference type="RefSeq" id="WP_263125356.1">
    <property type="nucleotide sequence ID" value="NZ_CP106753.1"/>
</dbReference>
<dbReference type="InterPro" id="IPR010619">
    <property type="entry name" value="ThrE-like_N"/>
</dbReference>
<dbReference type="InterPro" id="IPR050539">
    <property type="entry name" value="ThrE_Dicarb/AminoAcid_Exp"/>
</dbReference>
<reference evidence="9" key="1">
    <citation type="submission" date="2022-10" db="EMBL/GenBank/DDBJ databases">
        <title>Chitiniphilus purpureus sp. nov., a novel chitin-degrading bacterium isolated from crawfish pond sediment.</title>
        <authorList>
            <person name="Li K."/>
        </authorList>
    </citation>
    <scope>NUCLEOTIDE SEQUENCE</scope>
    <source>
        <strain evidence="9">CD1</strain>
    </source>
</reference>
<accession>A0ABY6DNI1</accession>
<feature type="transmembrane region" description="Helical" evidence="7">
    <location>
        <begin position="168"/>
        <end position="190"/>
    </location>
</feature>
<keyword evidence="3 7" id="KW-0812">Transmembrane</keyword>
<comment type="subcellular location">
    <subcellularLocation>
        <location evidence="1">Cell membrane</location>
        <topology evidence="1">Multi-pass membrane protein</topology>
    </subcellularLocation>
</comment>
<evidence type="ECO:0000313" key="9">
    <source>
        <dbReference type="EMBL" id="UXY15919.1"/>
    </source>
</evidence>
<keyword evidence="2" id="KW-1003">Cell membrane</keyword>
<evidence type="ECO:0000256" key="3">
    <source>
        <dbReference type="ARBA" id="ARBA00022692"/>
    </source>
</evidence>
<feature type="transmembrane region" description="Helical" evidence="7">
    <location>
        <begin position="228"/>
        <end position="251"/>
    </location>
</feature>
<dbReference type="Proteomes" id="UP001061302">
    <property type="component" value="Chromosome"/>
</dbReference>
<sequence length="252" mass="26139">MNLSPDLAHICRVALAAGTLVHQSGGDTARTARTMQRVALALGAQTAHTVVSSLNLGVTVAHADQHLTSFHKAPHMGVNFRTLTGVERALAGLEAGRVGSARFMVLLDRLARQPAYYPRWLTVATVGLACGAFAALFQGDLAAVVVTSMGAGLGTWLRLWLAHRHYKPFIFATAAAAVAATATGLLAAWWSATPEAAVAASVLFLIPGVPLINGAADLLTGNYLNGGVRLTMGAVFVLGIGIGMSLALRVLP</sequence>
<gene>
    <name evidence="9" type="ORF">N8I74_02560</name>
</gene>
<evidence type="ECO:0000256" key="7">
    <source>
        <dbReference type="SAM" id="Phobius"/>
    </source>
</evidence>
<dbReference type="PANTHER" id="PTHR34390">
    <property type="entry name" value="UPF0442 PROTEIN YJJB-RELATED"/>
    <property type="match status" value="1"/>
</dbReference>
<keyword evidence="5 7" id="KW-0472">Membrane</keyword>
<evidence type="ECO:0000256" key="2">
    <source>
        <dbReference type="ARBA" id="ARBA00022475"/>
    </source>
</evidence>
<dbReference type="PANTHER" id="PTHR34390:SF2">
    <property type="entry name" value="SUCCINATE TRANSPORTER SUBUNIT YJJP-RELATED"/>
    <property type="match status" value="1"/>
</dbReference>
<dbReference type="EMBL" id="CP106753">
    <property type="protein sequence ID" value="UXY15919.1"/>
    <property type="molecule type" value="Genomic_DNA"/>
</dbReference>
<feature type="domain" description="Threonine/serine exporter-like N-terminal" evidence="8">
    <location>
        <begin position="12"/>
        <end position="250"/>
    </location>
</feature>
<evidence type="ECO:0000259" key="8">
    <source>
        <dbReference type="Pfam" id="PF06738"/>
    </source>
</evidence>
<feature type="transmembrane region" description="Helical" evidence="7">
    <location>
        <begin position="141"/>
        <end position="161"/>
    </location>
</feature>
<dbReference type="Pfam" id="PF06738">
    <property type="entry name" value="ThrE"/>
    <property type="match status" value="1"/>
</dbReference>
<feature type="transmembrane region" description="Helical" evidence="7">
    <location>
        <begin position="196"/>
        <end position="216"/>
    </location>
</feature>
<evidence type="ECO:0000256" key="1">
    <source>
        <dbReference type="ARBA" id="ARBA00004651"/>
    </source>
</evidence>
<feature type="transmembrane region" description="Helical" evidence="7">
    <location>
        <begin position="116"/>
        <end position="135"/>
    </location>
</feature>